<dbReference type="PANTHER" id="PTHR32305:SF15">
    <property type="entry name" value="PROTEIN RHSA-RELATED"/>
    <property type="match status" value="1"/>
</dbReference>
<evidence type="ECO:0000313" key="2">
    <source>
        <dbReference type="EMBL" id="NSX56922.1"/>
    </source>
</evidence>
<evidence type="ECO:0000259" key="1">
    <source>
        <dbReference type="Pfam" id="PF15523"/>
    </source>
</evidence>
<dbReference type="Gene3D" id="2.180.10.10">
    <property type="entry name" value="RHS repeat-associated core"/>
    <property type="match status" value="1"/>
</dbReference>
<dbReference type="NCBIfam" id="TIGR03696">
    <property type="entry name" value="Rhs_assc_core"/>
    <property type="match status" value="1"/>
</dbReference>
<feature type="domain" description="Novel toxin 16" evidence="1">
    <location>
        <begin position="109"/>
        <end position="195"/>
    </location>
</feature>
<dbReference type="InterPro" id="IPR050708">
    <property type="entry name" value="T6SS_VgrG/RHS"/>
</dbReference>
<dbReference type="InterPro" id="IPR022385">
    <property type="entry name" value="Rhs_assc_core"/>
</dbReference>
<evidence type="ECO:0000313" key="3">
    <source>
        <dbReference type="Proteomes" id="UP000777935"/>
    </source>
</evidence>
<organism evidence="2 3">
    <name type="scientific">Parasulfitobacter algicola</name>
    <dbReference type="NCBI Taxonomy" id="2614809"/>
    <lineage>
        <taxon>Bacteria</taxon>
        <taxon>Pseudomonadati</taxon>
        <taxon>Pseudomonadota</taxon>
        <taxon>Alphaproteobacteria</taxon>
        <taxon>Rhodobacterales</taxon>
        <taxon>Roseobacteraceae</taxon>
        <taxon>Parasulfitobacter</taxon>
    </lineage>
</organism>
<dbReference type="InterPro" id="IPR029118">
    <property type="entry name" value="Ntox16"/>
</dbReference>
<comment type="caution">
    <text evidence="2">The sequence shown here is derived from an EMBL/GenBank/DDBJ whole genome shotgun (WGS) entry which is preliminary data.</text>
</comment>
<keyword evidence="3" id="KW-1185">Reference proteome</keyword>
<reference evidence="2 3" key="1">
    <citation type="submission" date="2020-06" db="EMBL/GenBank/DDBJ databases">
        <title>Sulfitobacter algicola sp. nov., isolated from green algae.</title>
        <authorList>
            <person name="Wang C."/>
        </authorList>
    </citation>
    <scope>NUCLEOTIDE SEQUENCE [LARGE SCALE GENOMIC DNA]</scope>
    <source>
        <strain evidence="2 3">1151</strain>
    </source>
</reference>
<dbReference type="Pfam" id="PF15523">
    <property type="entry name" value="Ntox16"/>
    <property type="match status" value="1"/>
</dbReference>
<dbReference type="PANTHER" id="PTHR32305">
    <property type="match status" value="1"/>
</dbReference>
<proteinExistence type="predicted"/>
<gene>
    <name evidence="2" type="ORF">HRQ87_19255</name>
</gene>
<accession>A0ABX2IVH8</accession>
<dbReference type="EMBL" id="JABUFE010000024">
    <property type="protein sequence ID" value="NSX56922.1"/>
    <property type="molecule type" value="Genomic_DNA"/>
</dbReference>
<name>A0ABX2IVH8_9RHOB</name>
<sequence>MIYYRARHYDPSIGMFVQSDPIGFAAGQLSIYSFVANNPTKWTDPTGLMASMEERAMFAKDSAQGVGSSTRTGVAALNVAGYINALLAKIPLNSGRYNTPGAGYNRGRPGDCTLLELNTLTMLRDSIPKRACRPPARIADPNDRFVTRGINLAKMRGFSRRALLQAQINAQCFRGGDAGHRAAVAREIAAMDNCNLYIQKF</sequence>
<protein>
    <recommendedName>
        <fullName evidence="1">Novel toxin 16 domain-containing protein</fullName>
    </recommendedName>
</protein>
<dbReference type="Proteomes" id="UP000777935">
    <property type="component" value="Unassembled WGS sequence"/>
</dbReference>